<sequence length="263" mass="28246">MTVTLSVRDLRLSLTRPGRTFRRSLPTNILQGVSLEVSSGTSLGLVGRSGSGKSTLLRALLALEEPDSGSVTLQGRPVRPGSLRSLRWFRRMVQYVPQDPASSLDPRMTVGQLLREPLVCLGIDGQHSTMIREALGRVALSGSTSGKRPFELSGGQNQRVAIARALVVTPSLLLADEPVSGLDLPLRNQVLEVLQLLVNEQGLGMLFVSHDLDAVAAICAETAVLANGRIVEHGHTAQILDHPRHEATRALNVARQARGVTAQ</sequence>
<evidence type="ECO:0000313" key="5">
    <source>
        <dbReference type="EMBL" id="MFD1845213.1"/>
    </source>
</evidence>
<dbReference type="RefSeq" id="WP_343877242.1">
    <property type="nucleotide sequence ID" value="NZ_BAAAIJ010000003.1"/>
</dbReference>
<dbReference type="Proteomes" id="UP001597307">
    <property type="component" value="Unassembled WGS sequence"/>
</dbReference>
<evidence type="ECO:0000259" key="4">
    <source>
        <dbReference type="PROSITE" id="PS50893"/>
    </source>
</evidence>
<dbReference type="InterPro" id="IPR003439">
    <property type="entry name" value="ABC_transporter-like_ATP-bd"/>
</dbReference>
<dbReference type="Pfam" id="PF00005">
    <property type="entry name" value="ABC_tran"/>
    <property type="match status" value="1"/>
</dbReference>
<dbReference type="CDD" id="cd03257">
    <property type="entry name" value="ABC_NikE_OppD_transporters"/>
    <property type="match status" value="1"/>
</dbReference>
<feature type="domain" description="ABC transporter" evidence="4">
    <location>
        <begin position="5"/>
        <end position="252"/>
    </location>
</feature>
<dbReference type="SUPFAM" id="SSF52540">
    <property type="entry name" value="P-loop containing nucleoside triphosphate hydrolases"/>
    <property type="match status" value="1"/>
</dbReference>
<keyword evidence="1" id="KW-0813">Transport</keyword>
<organism evidence="5 6">
    <name type="scientific">Arthrobacter flavus</name>
    <dbReference type="NCBI Taxonomy" id="95172"/>
    <lineage>
        <taxon>Bacteria</taxon>
        <taxon>Bacillati</taxon>
        <taxon>Actinomycetota</taxon>
        <taxon>Actinomycetes</taxon>
        <taxon>Micrococcales</taxon>
        <taxon>Micrococcaceae</taxon>
        <taxon>Arthrobacter</taxon>
    </lineage>
</organism>
<dbReference type="InterPro" id="IPR003593">
    <property type="entry name" value="AAA+_ATPase"/>
</dbReference>
<evidence type="ECO:0000313" key="6">
    <source>
        <dbReference type="Proteomes" id="UP001597307"/>
    </source>
</evidence>
<dbReference type="Gene3D" id="3.40.50.300">
    <property type="entry name" value="P-loop containing nucleotide triphosphate hydrolases"/>
    <property type="match status" value="1"/>
</dbReference>
<evidence type="ECO:0000256" key="1">
    <source>
        <dbReference type="ARBA" id="ARBA00022448"/>
    </source>
</evidence>
<reference evidence="6" key="1">
    <citation type="journal article" date="2019" name="Int. J. Syst. Evol. Microbiol.">
        <title>The Global Catalogue of Microorganisms (GCM) 10K type strain sequencing project: providing services to taxonomists for standard genome sequencing and annotation.</title>
        <authorList>
            <consortium name="The Broad Institute Genomics Platform"/>
            <consortium name="The Broad Institute Genome Sequencing Center for Infectious Disease"/>
            <person name="Wu L."/>
            <person name="Ma J."/>
        </authorList>
    </citation>
    <scope>NUCLEOTIDE SEQUENCE [LARGE SCALE GENOMIC DNA]</scope>
    <source>
        <strain evidence="6">JCM 11496</strain>
    </source>
</reference>
<dbReference type="PROSITE" id="PS50893">
    <property type="entry name" value="ABC_TRANSPORTER_2"/>
    <property type="match status" value="1"/>
</dbReference>
<dbReference type="EMBL" id="JBHUGA010000003">
    <property type="protein sequence ID" value="MFD1845213.1"/>
    <property type="molecule type" value="Genomic_DNA"/>
</dbReference>
<comment type="caution">
    <text evidence="5">The sequence shown here is derived from an EMBL/GenBank/DDBJ whole genome shotgun (WGS) entry which is preliminary data.</text>
</comment>
<evidence type="ECO:0000256" key="3">
    <source>
        <dbReference type="ARBA" id="ARBA00022840"/>
    </source>
</evidence>
<dbReference type="PANTHER" id="PTHR43776">
    <property type="entry name" value="TRANSPORT ATP-BINDING PROTEIN"/>
    <property type="match status" value="1"/>
</dbReference>
<keyword evidence="3 5" id="KW-0067">ATP-binding</keyword>
<keyword evidence="6" id="KW-1185">Reference proteome</keyword>
<dbReference type="SMART" id="SM00382">
    <property type="entry name" value="AAA"/>
    <property type="match status" value="1"/>
</dbReference>
<proteinExistence type="predicted"/>
<dbReference type="InterPro" id="IPR027417">
    <property type="entry name" value="P-loop_NTPase"/>
</dbReference>
<name>A0ABW4Q3Q2_9MICC</name>
<keyword evidence="2" id="KW-0547">Nucleotide-binding</keyword>
<protein>
    <submittedName>
        <fullName evidence="5">ABC transporter ATP-binding protein</fullName>
    </submittedName>
</protein>
<dbReference type="InterPro" id="IPR050319">
    <property type="entry name" value="ABC_transp_ATP-bind"/>
</dbReference>
<accession>A0ABW4Q3Q2</accession>
<dbReference type="GO" id="GO:0005524">
    <property type="term" value="F:ATP binding"/>
    <property type="evidence" value="ECO:0007669"/>
    <property type="project" value="UniProtKB-KW"/>
</dbReference>
<evidence type="ECO:0000256" key="2">
    <source>
        <dbReference type="ARBA" id="ARBA00022741"/>
    </source>
</evidence>
<gene>
    <name evidence="5" type="ORF">ACFSFX_01210</name>
</gene>